<comment type="similarity">
    <text evidence="5">In the C-terminal section; belongs to the aldehyde dehydrogenase family.</text>
</comment>
<evidence type="ECO:0000256" key="3">
    <source>
        <dbReference type="ARBA" id="ARBA00023027"/>
    </source>
</evidence>
<dbReference type="InterPro" id="IPR015590">
    <property type="entry name" value="Aldehyde_DH_dom"/>
</dbReference>
<keyword evidence="5" id="KW-0678">Repressor</keyword>
<dbReference type="InterPro" id="IPR024089">
    <property type="entry name" value="PRODH_PutA_dom_I/II"/>
</dbReference>
<evidence type="ECO:0000256" key="2">
    <source>
        <dbReference type="ARBA" id="ARBA00023002"/>
    </source>
</evidence>
<dbReference type="InterPro" id="IPR025703">
    <property type="entry name" value="Bifunct_PutA"/>
</dbReference>
<evidence type="ECO:0000256" key="7">
    <source>
        <dbReference type="PROSITE-ProRule" id="PRU10007"/>
    </source>
</evidence>
<feature type="domain" description="Proline dehydrogenase" evidence="10">
    <location>
        <begin position="214"/>
        <end position="542"/>
    </location>
</feature>
<comment type="caution">
    <text evidence="12">The sequence shown here is derived from an EMBL/GenBank/DDBJ whole genome shotgun (WGS) entry which is preliminary data.</text>
</comment>
<comment type="similarity">
    <text evidence="8">Belongs to the aldehyde dehydrogenase family.</text>
</comment>
<dbReference type="PIRSF" id="PIRSF000197">
    <property type="entry name" value="Bifunct_PutA"/>
    <property type="match status" value="1"/>
</dbReference>
<accession>A0A368L7P9</accession>
<comment type="catalytic activity">
    <reaction evidence="4 5">
        <text>L-glutamate 5-semialdehyde + NAD(+) + H2O = L-glutamate + NADH + 2 H(+)</text>
        <dbReference type="Rhea" id="RHEA:30235"/>
        <dbReference type="ChEBI" id="CHEBI:15377"/>
        <dbReference type="ChEBI" id="CHEBI:15378"/>
        <dbReference type="ChEBI" id="CHEBI:29985"/>
        <dbReference type="ChEBI" id="CHEBI:57540"/>
        <dbReference type="ChEBI" id="CHEBI:57945"/>
        <dbReference type="ChEBI" id="CHEBI:58066"/>
        <dbReference type="EC" id="1.2.1.88"/>
    </reaction>
</comment>
<dbReference type="GO" id="GO:0010133">
    <property type="term" value="P:L-proline catabolic process to L-glutamate"/>
    <property type="evidence" value="ECO:0007669"/>
    <property type="project" value="UniProtKB-UniRule"/>
</dbReference>
<dbReference type="Proteomes" id="UP000252357">
    <property type="component" value="Unassembled WGS sequence"/>
</dbReference>
<keyword evidence="5" id="KW-0274">FAD</keyword>
<dbReference type="SUPFAM" id="SSF51730">
    <property type="entry name" value="FAD-linked oxidoreductase"/>
    <property type="match status" value="1"/>
</dbReference>
<feature type="active site" evidence="6 7">
    <location>
        <position position="869"/>
    </location>
</feature>
<sequence>MRPPAPQPLSHQNLFQTAGYSASLQALSTTAYGLLARSEADLVRQLLPAAQLSPSEQAQTTTYAHAWISALRQPEKRQLRDYLPNTNIDVLMHEFSLSTEEGLALMCLAEALLRIPDPATTDELIRDKLAQGRWEQHVGNADTLFANAAAWGLRLANRISSPPQDQLKESLNQLVDKFTQATFTTLIRKAMQVGMRFLGEKFVLGETISAALDVAQSGESAGFLYSFDMLGEAALTAADAERYYQAYLEAIQAVGQAAQARAAQHGRRPDPIHSNGISIKLSALHPRYQTAQLLQVEGVLYPKLLTLLCHAKNLNIAVHIDAEECDRLELSLRLLEKLLHEPALAGWGGLGWVVQAYQKRAVYVIDWLIEQCRQRAAQQNPAVEPAKLLVRLVKGAYWDSEIKRAQQDGLSQYPVYTRKTHTDISYLACARKLLAARDVVFPQFATHNAHTAAAIVSMAHATPAHSPAAQTYEFQCLHGMGETLYEIIRRHLSQPNPASALPHLTEPPTCRIYAPVGSHETLLAYLVRRLLENGANSSFVHQLVDHDIPIDTLLLDPVTHAASWAYEAASDIPPPARLYQQDRYPRENSLGMDWGHWACRQALMAALPIDTQQPIAAHPYLAGSPATALTATSNTYCRHVAIQNPADLTHTVGTCQMLYRPALTTAAIHEDALDSLIDQAFQHAAASDWPALPSKTRAALLNRVADLLQQHHAEFLQLCVQEAGKTWPNAWAELREAIDFLRYYSQQSLESSTSSPLGAVVCISPWNFPLAIFIGQISAALAAGNTVLAKPAEQTPLIAYHAVALMHQAGIPRDALQFFTGAGDIGQALVSHHDCAAVMFTGSTTVAKSIEAVLMQRTTASNLPRLIAETGGLNAMLVDSTALCEQVVQDILTSAFDSAGQRCSALRLLCVQTDLAPRLLTMLTGAMQTLVIDNPVYWASDIGPMIDADAQANIQAYLEQCRARGWRVTQPVAPQAKTNGYWLAPSLVEISEIEALHQEAFGPVLHLYQYPREDQAAVLAKVNALGYGLTAGLHSRLSHWTTQAANTLRVGNVYINRNMVGATVGVQPFGGCGLSGTGPKAGGPWLLHKLQQRSVPLAHRPCLPAAHFLALCESLGDPRQSLNLTATERAAGQRFAATVAQLCRWQDSATLIGPTGEENTWHSLARGTILCYGAADNLTLLQQILLTLAHGNHALLYQAANVRLPLIEALSNHPALAAALHCINSLDSQTWDGGILSAQVSAAERLQLAAAQARIVPYLPTPEPTSGWWLLQEKVISTNLTASGGNAQLVSRARE</sequence>
<dbReference type="PANTHER" id="PTHR42862:SF1">
    <property type="entry name" value="DELTA-1-PYRROLINE-5-CARBOXYLATE DEHYDROGENASE 2, ISOFORM A-RELATED"/>
    <property type="match status" value="1"/>
</dbReference>
<dbReference type="OrthoDB" id="6187633at2"/>
<comment type="function">
    <text evidence="5">Oxidizes proline to glutamate for use as a carbon and nitrogen source.</text>
</comment>
<dbReference type="Pfam" id="PF00171">
    <property type="entry name" value="Aldedh"/>
    <property type="match status" value="1"/>
</dbReference>
<evidence type="ECO:0000259" key="10">
    <source>
        <dbReference type="Pfam" id="PF01619"/>
    </source>
</evidence>
<evidence type="ECO:0000256" key="4">
    <source>
        <dbReference type="ARBA" id="ARBA00048142"/>
    </source>
</evidence>
<evidence type="ECO:0000259" key="11">
    <source>
        <dbReference type="Pfam" id="PF14850"/>
    </source>
</evidence>
<dbReference type="Pfam" id="PF01619">
    <property type="entry name" value="Pro_dh"/>
    <property type="match status" value="1"/>
</dbReference>
<dbReference type="InterPro" id="IPR016162">
    <property type="entry name" value="Ald_DH_N"/>
</dbReference>
<name>A0A368L7P9_9BURK</name>
<proteinExistence type="inferred from homology"/>
<comment type="pathway">
    <text evidence="5">Amino-acid degradation; L-proline degradation into L-glutamate; L-glutamate from L-proline: step 1/2.</text>
</comment>
<organism evidence="12 13">
    <name type="scientific">Parvibium lacunae</name>
    <dbReference type="NCBI Taxonomy" id="1888893"/>
    <lineage>
        <taxon>Bacteria</taxon>
        <taxon>Pseudomonadati</taxon>
        <taxon>Pseudomonadota</taxon>
        <taxon>Betaproteobacteria</taxon>
        <taxon>Burkholderiales</taxon>
        <taxon>Alcaligenaceae</taxon>
        <taxon>Parvibium</taxon>
    </lineage>
</organism>
<dbReference type="EC" id="1.5.5.2" evidence="5"/>
<dbReference type="Gene3D" id="3.40.605.10">
    <property type="entry name" value="Aldehyde Dehydrogenase, Chain A, domain 1"/>
    <property type="match status" value="1"/>
</dbReference>
<gene>
    <name evidence="12" type="ORF">DU000_00535</name>
</gene>
<dbReference type="EMBL" id="QPGB01000001">
    <property type="protein sequence ID" value="RCS59269.1"/>
    <property type="molecule type" value="Genomic_DNA"/>
</dbReference>
<dbReference type="InterPro" id="IPR029510">
    <property type="entry name" value="Ald_DH_CS_GLU"/>
</dbReference>
<dbReference type="GO" id="GO:0003842">
    <property type="term" value="F:L-glutamate gamma-semialdehyde dehydrogenase activity"/>
    <property type="evidence" value="ECO:0007669"/>
    <property type="project" value="UniProtKB-UniRule"/>
</dbReference>
<dbReference type="GO" id="GO:0004657">
    <property type="term" value="F:proline dehydrogenase activity"/>
    <property type="evidence" value="ECO:0007669"/>
    <property type="project" value="UniProtKB-UniRule"/>
</dbReference>
<comment type="pathway">
    <text evidence="1 5">Amino-acid degradation; L-proline degradation into L-glutamate; L-glutamate from L-proline: step 2/2.</text>
</comment>
<dbReference type="FunFam" id="3.40.309.10:FF:000005">
    <property type="entry name" value="1-pyrroline-5-carboxylate dehydrogenase 1"/>
    <property type="match status" value="1"/>
</dbReference>
<reference evidence="12 13" key="1">
    <citation type="journal article" date="2018" name="Int. J. Syst. Evol. Microbiol.">
        <title>Parvibium lacunae gen. nov., sp. nov., a new member of the family Alcaligenaceae isolated from a freshwater pond.</title>
        <authorList>
            <person name="Chen W.M."/>
            <person name="Xie P.B."/>
            <person name="Hsu M.Y."/>
            <person name="Sheu S.Y."/>
        </authorList>
    </citation>
    <scope>NUCLEOTIDE SEQUENCE [LARGE SCALE GENOMIC DNA]</scope>
    <source>
        <strain evidence="12 13">KMB9</strain>
    </source>
</reference>
<dbReference type="InterPro" id="IPR016163">
    <property type="entry name" value="Ald_DH_C"/>
</dbReference>
<evidence type="ECO:0000256" key="5">
    <source>
        <dbReference type="PIRNR" id="PIRNR000197"/>
    </source>
</evidence>
<keyword evidence="3 5" id="KW-0520">NAD</keyword>
<protein>
    <recommendedName>
        <fullName evidence="5">Bifunctional protein PutA</fullName>
    </recommendedName>
    <domain>
        <recommendedName>
            <fullName evidence="5">Proline dehydrogenase</fullName>
            <ecNumber evidence="5">1.5.5.2</ecNumber>
        </recommendedName>
        <alternativeName>
            <fullName evidence="5">Proline oxidase</fullName>
        </alternativeName>
    </domain>
    <domain>
        <recommendedName>
            <fullName evidence="5">Delta-1-pyrroline-5-carboxylate dehydrogenase</fullName>
            <shortName evidence="5">P5C dehydrogenase</shortName>
            <ecNumber evidence="5">1.2.1.88</ecNumber>
        </recommendedName>
        <alternativeName>
            <fullName evidence="5">L-glutamate gamma-semialdehyde dehydrogenase</fullName>
        </alternativeName>
    </domain>
</protein>
<dbReference type="PROSITE" id="PS00687">
    <property type="entry name" value="ALDEHYDE_DEHYDR_GLU"/>
    <property type="match status" value="1"/>
</dbReference>
<evidence type="ECO:0000256" key="8">
    <source>
        <dbReference type="RuleBase" id="RU003345"/>
    </source>
</evidence>
<dbReference type="PANTHER" id="PTHR42862">
    <property type="entry name" value="DELTA-1-PYRROLINE-5-CARBOXYLATE DEHYDROGENASE 1, ISOFORM A-RELATED"/>
    <property type="match status" value="1"/>
</dbReference>
<evidence type="ECO:0000256" key="1">
    <source>
        <dbReference type="ARBA" id="ARBA00004786"/>
    </source>
</evidence>
<dbReference type="UniPathway" id="UPA00261">
    <property type="reaction ID" value="UER00373"/>
</dbReference>
<dbReference type="InterPro" id="IPR002872">
    <property type="entry name" value="Proline_DH_dom"/>
</dbReference>
<evidence type="ECO:0000256" key="6">
    <source>
        <dbReference type="PIRSR" id="PIRSR000197-1"/>
    </source>
</evidence>
<dbReference type="Gene3D" id="1.20.5.460">
    <property type="entry name" value="Single helix bin"/>
    <property type="match status" value="1"/>
</dbReference>
<dbReference type="GO" id="GO:0009898">
    <property type="term" value="C:cytoplasmic side of plasma membrane"/>
    <property type="evidence" value="ECO:0007669"/>
    <property type="project" value="TreeGrafter"/>
</dbReference>
<dbReference type="NCBIfam" id="NF008869">
    <property type="entry name" value="PRK11904.1"/>
    <property type="match status" value="1"/>
</dbReference>
<feature type="domain" description="Aldehyde dehydrogenase" evidence="9">
    <location>
        <begin position="666"/>
        <end position="1092"/>
    </location>
</feature>
<keyword evidence="5" id="KW-0238">DNA-binding</keyword>
<dbReference type="NCBIfam" id="TIGR01238">
    <property type="entry name" value="D1pyr5carbox3"/>
    <property type="match status" value="1"/>
</dbReference>
<dbReference type="SUPFAM" id="SSF81935">
    <property type="entry name" value="N-terminal domain of bifunctional PutA protein"/>
    <property type="match status" value="1"/>
</dbReference>
<keyword evidence="5" id="KW-0285">Flavoprotein</keyword>
<keyword evidence="13" id="KW-1185">Reference proteome</keyword>
<keyword evidence="5" id="KW-0804">Transcription</keyword>
<dbReference type="PROSITE" id="PS00070">
    <property type="entry name" value="ALDEHYDE_DEHYDR_CYS"/>
    <property type="match status" value="1"/>
</dbReference>
<dbReference type="EC" id="1.2.1.88" evidence="5"/>
<dbReference type="InterPro" id="IPR029041">
    <property type="entry name" value="FAD-linked_oxidoreductase-like"/>
</dbReference>
<dbReference type="Pfam" id="PF14850">
    <property type="entry name" value="Pro_dh-DNA_bdg"/>
    <property type="match status" value="1"/>
</dbReference>
<dbReference type="Gene3D" id="3.40.309.10">
    <property type="entry name" value="Aldehyde Dehydrogenase, Chain A, domain 2"/>
    <property type="match status" value="1"/>
</dbReference>
<dbReference type="InterPro" id="IPR016160">
    <property type="entry name" value="Ald_DH_CS_CYS"/>
</dbReference>
<evidence type="ECO:0000313" key="12">
    <source>
        <dbReference type="EMBL" id="RCS59269.1"/>
    </source>
</evidence>
<dbReference type="RefSeq" id="WP_114401418.1">
    <property type="nucleotide sequence ID" value="NZ_QPGB01000001.1"/>
</dbReference>
<dbReference type="SUPFAM" id="SSF53720">
    <property type="entry name" value="ALDH-like"/>
    <property type="match status" value="1"/>
</dbReference>
<dbReference type="GO" id="GO:0003700">
    <property type="term" value="F:DNA-binding transcription factor activity"/>
    <property type="evidence" value="ECO:0007669"/>
    <property type="project" value="InterPro"/>
</dbReference>
<comment type="similarity">
    <text evidence="5">In the N-terminal section; belongs to the proline dehydrogenase family.</text>
</comment>
<comment type="cofactor">
    <cofactor evidence="5">
        <name>FAD</name>
        <dbReference type="ChEBI" id="CHEBI:57692"/>
    </cofactor>
</comment>
<keyword evidence="5" id="KW-0642">Proline metabolism</keyword>
<dbReference type="InterPro" id="IPR024082">
    <property type="entry name" value="PRODH_PutA_dom_II"/>
</dbReference>
<dbReference type="InterPro" id="IPR016161">
    <property type="entry name" value="Ald_DH/histidinol_DH"/>
</dbReference>
<dbReference type="Gene3D" id="3.20.20.220">
    <property type="match status" value="1"/>
</dbReference>
<evidence type="ECO:0000259" key="9">
    <source>
        <dbReference type="Pfam" id="PF00171"/>
    </source>
</evidence>
<feature type="domain" description="Proline dehydrogenase PutA" evidence="11">
    <location>
        <begin position="88"/>
        <end position="202"/>
    </location>
</feature>
<dbReference type="InterPro" id="IPR050485">
    <property type="entry name" value="Proline_metab_enzyme"/>
</dbReference>
<evidence type="ECO:0000313" key="13">
    <source>
        <dbReference type="Proteomes" id="UP000252357"/>
    </source>
</evidence>
<dbReference type="GO" id="GO:0003677">
    <property type="term" value="F:DNA binding"/>
    <property type="evidence" value="ECO:0007669"/>
    <property type="project" value="UniProtKB-KW"/>
</dbReference>
<comment type="catalytic activity">
    <reaction evidence="5">
        <text>L-proline + a quinone = (S)-1-pyrroline-5-carboxylate + a quinol + H(+)</text>
        <dbReference type="Rhea" id="RHEA:23784"/>
        <dbReference type="ChEBI" id="CHEBI:15378"/>
        <dbReference type="ChEBI" id="CHEBI:17388"/>
        <dbReference type="ChEBI" id="CHEBI:24646"/>
        <dbReference type="ChEBI" id="CHEBI:60039"/>
        <dbReference type="ChEBI" id="CHEBI:132124"/>
        <dbReference type="EC" id="1.5.5.2"/>
    </reaction>
</comment>
<keyword evidence="5" id="KW-0805">Transcription regulation</keyword>
<dbReference type="InterPro" id="IPR005933">
    <property type="entry name" value="PutA_C"/>
</dbReference>
<keyword evidence="2 5" id="KW-0560">Oxidoreductase</keyword>
<feature type="active site" evidence="6">
    <location>
        <position position="903"/>
    </location>
</feature>